<reference evidence="3" key="1">
    <citation type="submission" date="2020-01" db="EMBL/GenBank/DDBJ databases">
        <authorList>
            <person name="Rat A."/>
        </authorList>
    </citation>
    <scope>NUCLEOTIDE SEQUENCE</scope>
    <source>
        <strain evidence="3">LMG 31161</strain>
    </source>
</reference>
<dbReference type="InterPro" id="IPR041657">
    <property type="entry name" value="HTH_17"/>
</dbReference>
<dbReference type="RefSeq" id="WP_211844089.1">
    <property type="nucleotide sequence ID" value="NZ_JAAEDK010000046.1"/>
</dbReference>
<dbReference type="EMBL" id="JAAVUP010000002">
    <property type="protein sequence ID" value="NKE17556.1"/>
    <property type="molecule type" value="Genomic_DNA"/>
</dbReference>
<reference evidence="3" key="3">
    <citation type="journal article" date="2021" name="Syst. Appl. Microbiol.">
        <title>Roseomonas hellenica sp. nov., isolated from roots of wild-growing Alkanna tinctoria.</title>
        <authorList>
            <person name="Rat A."/>
            <person name="Naranjo H.D."/>
            <person name="Lebbe L."/>
            <person name="Cnockaert M."/>
            <person name="Krigas N."/>
            <person name="Grigoriadou K."/>
            <person name="Maloupa E."/>
            <person name="Willems A."/>
        </authorList>
    </citation>
    <scope>NUCLEOTIDE SEQUENCE</scope>
    <source>
        <strain evidence="3">LMG 31161</strain>
    </source>
</reference>
<dbReference type="NCBIfam" id="TIGR01764">
    <property type="entry name" value="excise"/>
    <property type="match status" value="1"/>
</dbReference>
<organism evidence="3 6">
    <name type="scientific">Neoroseomonas oryzicola</name>
    <dbReference type="NCBI Taxonomy" id="535904"/>
    <lineage>
        <taxon>Bacteria</taxon>
        <taxon>Pseudomonadati</taxon>
        <taxon>Pseudomonadota</taxon>
        <taxon>Alphaproteobacteria</taxon>
        <taxon>Acetobacterales</taxon>
        <taxon>Acetobacteraceae</taxon>
        <taxon>Neoroseomonas</taxon>
    </lineage>
</organism>
<evidence type="ECO:0000259" key="2">
    <source>
        <dbReference type="Pfam" id="PF12728"/>
    </source>
</evidence>
<dbReference type="Proteomes" id="UP000746741">
    <property type="component" value="Unassembled WGS sequence"/>
</dbReference>
<dbReference type="GO" id="GO:0003677">
    <property type="term" value="F:DNA binding"/>
    <property type="evidence" value="ECO:0007669"/>
    <property type="project" value="InterPro"/>
</dbReference>
<evidence type="ECO:0000313" key="6">
    <source>
        <dbReference type="Proteomes" id="UP001138708"/>
    </source>
</evidence>
<feature type="compositionally biased region" description="Basic and acidic residues" evidence="1">
    <location>
        <begin position="56"/>
        <end position="65"/>
    </location>
</feature>
<sequence length="86" mass="9215">MLAYRMKDAAHVLGLSVTTLYEMRRKGELPAVRIAGRALIPAEALRRLLAEAPAARPDDGDERAARARHAGAVRRDRASPGAAEAA</sequence>
<keyword evidence="5" id="KW-1185">Reference proteome</keyword>
<dbReference type="InterPro" id="IPR010093">
    <property type="entry name" value="SinI_DNA-bd"/>
</dbReference>
<reference evidence="4 5" key="2">
    <citation type="submission" date="2020-02" db="EMBL/GenBank/DDBJ databases">
        <authorList>
            <person name="Sun Q."/>
            <person name="Inoue M."/>
        </authorList>
    </citation>
    <scope>NUCLEOTIDE SEQUENCE [LARGE SCALE GENOMIC DNA]</scope>
    <source>
        <strain evidence="4 5">KCTC 22478</strain>
    </source>
</reference>
<dbReference type="EMBL" id="JAAEDK010000046">
    <property type="protein sequence ID" value="MBR0661191.1"/>
    <property type="molecule type" value="Genomic_DNA"/>
</dbReference>
<dbReference type="SUPFAM" id="SSF46955">
    <property type="entry name" value="Putative DNA-binding domain"/>
    <property type="match status" value="1"/>
</dbReference>
<evidence type="ECO:0000256" key="1">
    <source>
        <dbReference type="SAM" id="MobiDB-lite"/>
    </source>
</evidence>
<feature type="domain" description="Helix-turn-helix" evidence="2">
    <location>
        <begin position="4"/>
        <end position="51"/>
    </location>
</feature>
<dbReference type="AlphaFoldDB" id="A0A9X9WLI1"/>
<comment type="caution">
    <text evidence="3">The sequence shown here is derived from an EMBL/GenBank/DDBJ whole genome shotgun (WGS) entry which is preliminary data.</text>
</comment>
<dbReference type="Proteomes" id="UP001138708">
    <property type="component" value="Unassembled WGS sequence"/>
</dbReference>
<accession>A0A9X9WLI1</accession>
<proteinExistence type="predicted"/>
<evidence type="ECO:0000313" key="5">
    <source>
        <dbReference type="Proteomes" id="UP000746741"/>
    </source>
</evidence>
<dbReference type="Pfam" id="PF12728">
    <property type="entry name" value="HTH_17"/>
    <property type="match status" value="1"/>
</dbReference>
<evidence type="ECO:0000313" key="3">
    <source>
        <dbReference type="EMBL" id="MBR0661191.1"/>
    </source>
</evidence>
<protein>
    <submittedName>
        <fullName evidence="3">Helix-turn-helix domain-containing protein</fullName>
    </submittedName>
</protein>
<name>A0A9X9WLI1_9PROT</name>
<dbReference type="InterPro" id="IPR009061">
    <property type="entry name" value="DNA-bd_dom_put_sf"/>
</dbReference>
<feature type="region of interest" description="Disordered" evidence="1">
    <location>
        <begin position="52"/>
        <end position="86"/>
    </location>
</feature>
<evidence type="ECO:0000313" key="4">
    <source>
        <dbReference type="EMBL" id="NKE17556.1"/>
    </source>
</evidence>
<gene>
    <name evidence="4" type="ORF">GWK15_11435</name>
    <name evidence="3" type="ORF">GXW75_18190</name>
</gene>